<protein>
    <recommendedName>
        <fullName evidence="3">Transposase</fullName>
    </recommendedName>
</protein>
<evidence type="ECO:0000313" key="1">
    <source>
        <dbReference type="EMBL" id="RDI36844.1"/>
    </source>
</evidence>
<evidence type="ECO:0008006" key="3">
    <source>
        <dbReference type="Google" id="ProtNLM"/>
    </source>
</evidence>
<accession>A0A370G2K8</accession>
<dbReference type="AlphaFoldDB" id="A0A370G2K8"/>
<comment type="caution">
    <text evidence="1">The sequence shown here is derived from an EMBL/GenBank/DDBJ whole genome shotgun (WGS) entry which is preliminary data.</text>
</comment>
<organism evidence="1 2">
    <name type="scientific">Gluconacetobacter liquefaciens</name>
    <name type="common">Acetobacter liquefaciens</name>
    <dbReference type="NCBI Taxonomy" id="89584"/>
    <lineage>
        <taxon>Bacteria</taxon>
        <taxon>Pseudomonadati</taxon>
        <taxon>Pseudomonadota</taxon>
        <taxon>Alphaproteobacteria</taxon>
        <taxon>Acetobacterales</taxon>
        <taxon>Acetobacteraceae</taxon>
        <taxon>Gluconacetobacter</taxon>
    </lineage>
</organism>
<dbReference type="Proteomes" id="UP000254958">
    <property type="component" value="Unassembled WGS sequence"/>
</dbReference>
<dbReference type="EMBL" id="QQAW01000008">
    <property type="protein sequence ID" value="RDI36844.1"/>
    <property type="molecule type" value="Genomic_DNA"/>
</dbReference>
<evidence type="ECO:0000313" key="2">
    <source>
        <dbReference type="Proteomes" id="UP000254958"/>
    </source>
</evidence>
<keyword evidence="2" id="KW-1185">Reference proteome</keyword>
<gene>
    <name evidence="1" type="ORF">C7453_108137</name>
</gene>
<name>A0A370G2K8_GLULI</name>
<proteinExistence type="predicted"/>
<sequence>MSFIDVHREELGIEPICRELAITPSSYHEHAARMADPARRPALARRDDELKDEIKRVYEARSCVRSHYGYRTGTNRE</sequence>
<reference evidence="1 2" key="1">
    <citation type="submission" date="2018-07" db="EMBL/GenBank/DDBJ databases">
        <title>Genomic Encyclopedia of Type Strains, Phase IV (KMG-IV): sequencing the most valuable type-strain genomes for metagenomic binning, comparative biology and taxonomic classification.</title>
        <authorList>
            <person name="Goeker M."/>
        </authorList>
    </citation>
    <scope>NUCLEOTIDE SEQUENCE [LARGE SCALE GENOMIC DNA]</scope>
    <source>
        <strain evidence="1 2">DSM 5603</strain>
    </source>
</reference>